<dbReference type="RefSeq" id="WP_389221851.1">
    <property type="nucleotide sequence ID" value="NZ_JBIACJ010000009.1"/>
</dbReference>
<keyword evidence="2" id="KW-1185">Reference proteome</keyword>
<organism evidence="1 2">
    <name type="scientific">Cytobacillus mangrovibacter</name>
    <dbReference type="NCBI Taxonomy" id="3299024"/>
    <lineage>
        <taxon>Bacteria</taxon>
        <taxon>Bacillati</taxon>
        <taxon>Bacillota</taxon>
        <taxon>Bacilli</taxon>
        <taxon>Bacillales</taxon>
        <taxon>Bacillaceae</taxon>
        <taxon>Cytobacillus</taxon>
    </lineage>
</organism>
<sequence length="50" mass="5757">MNTKQKEKLIHDLLKVLANNNVTFAEVPEVLKSLEKELNELSQQQVIQIP</sequence>
<accession>A0ABW6K4Q0</accession>
<evidence type="ECO:0000313" key="1">
    <source>
        <dbReference type="EMBL" id="MFE8697935.1"/>
    </source>
</evidence>
<evidence type="ECO:0000313" key="2">
    <source>
        <dbReference type="Proteomes" id="UP001601058"/>
    </source>
</evidence>
<proteinExistence type="predicted"/>
<name>A0ABW6K4Q0_9BACI</name>
<comment type="caution">
    <text evidence="1">The sequence shown here is derived from an EMBL/GenBank/DDBJ whole genome shotgun (WGS) entry which is preliminary data.</text>
</comment>
<dbReference type="EMBL" id="JBIACJ010000009">
    <property type="protein sequence ID" value="MFE8697935.1"/>
    <property type="molecule type" value="Genomic_DNA"/>
</dbReference>
<reference evidence="1 2" key="1">
    <citation type="submission" date="2024-08" db="EMBL/GenBank/DDBJ databases">
        <title>Two novel Cytobacillus novel species.</title>
        <authorList>
            <person name="Liu G."/>
        </authorList>
    </citation>
    <scope>NUCLEOTIDE SEQUENCE [LARGE SCALE GENOMIC DNA]</scope>
    <source>
        <strain evidence="1 2">FJAT-53684</strain>
    </source>
</reference>
<protein>
    <submittedName>
        <fullName evidence="1">Uncharacterized protein</fullName>
    </submittedName>
</protein>
<gene>
    <name evidence="1" type="ORF">ACFYKT_16460</name>
</gene>
<dbReference type="Proteomes" id="UP001601058">
    <property type="component" value="Unassembled WGS sequence"/>
</dbReference>